<reference evidence="4" key="1">
    <citation type="submission" date="2014-01" db="EMBL/GenBank/DDBJ databases">
        <title>The Genome Sequence of Anopheles melas CM1001059_A (V2).</title>
        <authorList>
            <consortium name="The Broad Institute Genomics Platform"/>
            <person name="Neafsey D.E."/>
            <person name="Besansky N."/>
            <person name="Howell P."/>
            <person name="Walton C."/>
            <person name="Young S.K."/>
            <person name="Zeng Q."/>
            <person name="Gargeya S."/>
            <person name="Fitzgerald M."/>
            <person name="Haas B."/>
            <person name="Abouelleil A."/>
            <person name="Allen A.W."/>
            <person name="Alvarado L."/>
            <person name="Arachchi H.M."/>
            <person name="Berlin A.M."/>
            <person name="Chapman S.B."/>
            <person name="Gainer-Dewar J."/>
            <person name="Goldberg J."/>
            <person name="Griggs A."/>
            <person name="Gujja S."/>
            <person name="Hansen M."/>
            <person name="Howarth C."/>
            <person name="Imamovic A."/>
            <person name="Ireland A."/>
            <person name="Larimer J."/>
            <person name="McCowan C."/>
            <person name="Murphy C."/>
            <person name="Pearson M."/>
            <person name="Poon T.W."/>
            <person name="Priest M."/>
            <person name="Roberts A."/>
            <person name="Saif S."/>
            <person name="Shea T."/>
            <person name="Sisk P."/>
            <person name="Sykes S."/>
            <person name="Wortman J."/>
            <person name="Nusbaum C."/>
            <person name="Birren B."/>
        </authorList>
    </citation>
    <scope>NUCLEOTIDE SEQUENCE [LARGE SCALE GENOMIC DNA]</scope>
    <source>
        <strain evidence="4">CM1001059</strain>
    </source>
</reference>
<dbReference type="VEuPathDB" id="VectorBase:AMEC020162"/>
<dbReference type="GO" id="GO:0007160">
    <property type="term" value="P:cell-matrix adhesion"/>
    <property type="evidence" value="ECO:0007669"/>
    <property type="project" value="TreeGrafter"/>
</dbReference>
<evidence type="ECO:0000313" key="3">
    <source>
        <dbReference type="EnsemblMetazoa" id="AMEC020162-PA"/>
    </source>
</evidence>
<dbReference type="GO" id="GO:0033627">
    <property type="term" value="P:cell adhesion mediated by integrin"/>
    <property type="evidence" value="ECO:0007669"/>
    <property type="project" value="TreeGrafter"/>
</dbReference>
<dbReference type="GO" id="GO:0008305">
    <property type="term" value="C:integrin complex"/>
    <property type="evidence" value="ECO:0007669"/>
    <property type="project" value="TreeGrafter"/>
</dbReference>
<dbReference type="PANTHER" id="PTHR23220">
    <property type="entry name" value="INTEGRIN ALPHA"/>
    <property type="match status" value="1"/>
</dbReference>
<keyword evidence="2" id="KW-0732">Signal</keyword>
<proteinExistence type="predicted"/>
<accession>A0A182UGV3</accession>
<dbReference type="InterPro" id="IPR013519">
    <property type="entry name" value="Int_alpha_beta-p"/>
</dbReference>
<feature type="repeat" description="FG-GAP" evidence="1">
    <location>
        <begin position="126"/>
        <end position="179"/>
    </location>
</feature>
<dbReference type="GO" id="GO:0009897">
    <property type="term" value="C:external side of plasma membrane"/>
    <property type="evidence" value="ECO:0007669"/>
    <property type="project" value="TreeGrafter"/>
</dbReference>
<organism evidence="3 4">
    <name type="scientific">Anopheles melas</name>
    <dbReference type="NCBI Taxonomy" id="34690"/>
    <lineage>
        <taxon>Eukaryota</taxon>
        <taxon>Metazoa</taxon>
        <taxon>Ecdysozoa</taxon>
        <taxon>Arthropoda</taxon>
        <taxon>Hexapoda</taxon>
        <taxon>Insecta</taxon>
        <taxon>Pterygota</taxon>
        <taxon>Neoptera</taxon>
        <taxon>Endopterygota</taxon>
        <taxon>Diptera</taxon>
        <taxon>Nematocera</taxon>
        <taxon>Culicoidea</taxon>
        <taxon>Culicidae</taxon>
        <taxon>Anophelinae</taxon>
        <taxon>Anopheles</taxon>
    </lineage>
</organism>
<dbReference type="AlphaFoldDB" id="A0A182UGV3"/>
<evidence type="ECO:0008006" key="5">
    <source>
        <dbReference type="Google" id="ProtNLM"/>
    </source>
</evidence>
<dbReference type="InterPro" id="IPR028994">
    <property type="entry name" value="Integrin_alpha_N"/>
</dbReference>
<dbReference type="GO" id="GO:0007229">
    <property type="term" value="P:integrin-mediated signaling pathway"/>
    <property type="evidence" value="ECO:0007669"/>
    <property type="project" value="TreeGrafter"/>
</dbReference>
<feature type="signal peptide" evidence="2">
    <location>
        <begin position="1"/>
        <end position="21"/>
    </location>
</feature>
<feature type="chain" id="PRO_5008138148" description="DUF4789 domain-containing protein" evidence="2">
    <location>
        <begin position="22"/>
        <end position="207"/>
    </location>
</feature>
<feature type="repeat" description="FG-GAP" evidence="1">
    <location>
        <begin position="56"/>
        <end position="121"/>
    </location>
</feature>
<protein>
    <recommendedName>
        <fullName evidence="5">DUF4789 domain-containing protein</fullName>
    </recommendedName>
</protein>
<dbReference type="GO" id="GO:0098609">
    <property type="term" value="P:cell-cell adhesion"/>
    <property type="evidence" value="ECO:0007669"/>
    <property type="project" value="TreeGrafter"/>
</dbReference>
<reference evidence="3" key="2">
    <citation type="submission" date="2020-05" db="UniProtKB">
        <authorList>
            <consortium name="EnsemblMetazoa"/>
        </authorList>
    </citation>
    <scope>IDENTIFICATION</scope>
    <source>
        <strain evidence="3">CM1001059</strain>
    </source>
</reference>
<dbReference type="PANTHER" id="PTHR23220:SF133">
    <property type="entry name" value="INTEGRIN ALPHA-PS2"/>
    <property type="match status" value="1"/>
</dbReference>
<dbReference type="SUPFAM" id="SSF69318">
    <property type="entry name" value="Integrin alpha N-terminal domain"/>
    <property type="match status" value="1"/>
</dbReference>
<sequence length="207" mass="23235">MSLRLQPFLTLVIVGAPTANTSQPGVIKGGAVYRCDIYDDYRCYLLPFDTKGNTYNDQNEQIDTKSNQWFGATVASAGIDGPLVACAPRYVFHQLQPRKAERVEPVGTCYLAKNNMQNFEDISPCRTAYWGYHRQGSCQAGFSAAITNDGSRLFIGAPGSYYWQGMYHTCPCRGSSYACLFLVPAGRNCVPQKLREKSRIRFFKREH</sequence>
<dbReference type="PROSITE" id="PS51470">
    <property type="entry name" value="FG_GAP"/>
    <property type="match status" value="2"/>
</dbReference>
<keyword evidence="4" id="KW-1185">Reference proteome</keyword>
<evidence type="ECO:0000256" key="2">
    <source>
        <dbReference type="SAM" id="SignalP"/>
    </source>
</evidence>
<dbReference type="STRING" id="34690.A0A182UGV3"/>
<dbReference type="EnsemblMetazoa" id="AMEC020162-RA">
    <property type="protein sequence ID" value="AMEC020162-PA"/>
    <property type="gene ID" value="AMEC020162"/>
</dbReference>
<evidence type="ECO:0000313" key="4">
    <source>
        <dbReference type="Proteomes" id="UP000075902"/>
    </source>
</evidence>
<dbReference type="Gene3D" id="2.130.10.130">
    <property type="entry name" value="Integrin alpha, N-terminal"/>
    <property type="match status" value="1"/>
</dbReference>
<dbReference type="Proteomes" id="UP000075902">
    <property type="component" value="Unassembled WGS sequence"/>
</dbReference>
<dbReference type="GO" id="GO:0005178">
    <property type="term" value="F:integrin binding"/>
    <property type="evidence" value="ECO:0007669"/>
    <property type="project" value="TreeGrafter"/>
</dbReference>
<evidence type="ECO:0000256" key="1">
    <source>
        <dbReference type="PROSITE-ProRule" id="PRU00803"/>
    </source>
</evidence>
<name>A0A182UGV3_9DIPT</name>